<keyword evidence="4" id="KW-1185">Reference proteome</keyword>
<keyword evidence="2" id="KW-0539">Nucleus</keyword>
<dbReference type="OrthoDB" id="31113at2759"/>
<dbReference type="GO" id="GO:0004520">
    <property type="term" value="F:DNA endonuclease activity"/>
    <property type="evidence" value="ECO:0007669"/>
    <property type="project" value="TreeGrafter"/>
</dbReference>
<dbReference type="GO" id="GO:0003697">
    <property type="term" value="F:single-stranded DNA binding"/>
    <property type="evidence" value="ECO:0007669"/>
    <property type="project" value="TreeGrafter"/>
</dbReference>
<sequence>MTQFVSVHGKFSRRCDQGQEGDVMMEGKKPKTRKWITVNGQPFWSFPLSSYQRIFGSNWATSGRLEERSIILQKSTKEDSNEEEAVKSSFPTLERSGGVSFCIDLEHASVEEKNIPRRFMNQKRWDCIVRPQYKYACGIASLVGCWNYLYSTNGTGELPPLNQEEAMQILGFYPPYADIRFGPFTGNMTLIKWFNTLNSHFKVDGGADYWWGPPNRHKFWSKTGEQMRDQFAMGLQTDDMSFIYHCWNHYIVPVGFEFTHKGHEEAGRLTSSDEDEMWVYLADSSGTNPPITLTKFEHIHMDILCQKPFLLNIRHLERGILFKKKNGDLEEEDVEPTEIETNHVDPQMAEFHEDGTGKSAPPMKGYRNHCILVFPECQLNANSVDVLLILSEGGSSRMSIVQQRQFTTFYEQLA</sequence>
<protein>
    <submittedName>
        <fullName evidence="3">DNA repair protein</fullName>
    </submittedName>
</protein>
<evidence type="ECO:0000313" key="4">
    <source>
        <dbReference type="Proteomes" id="UP000241769"/>
    </source>
</evidence>
<dbReference type="Proteomes" id="UP000241769">
    <property type="component" value="Unassembled WGS sequence"/>
</dbReference>
<reference evidence="3 4" key="1">
    <citation type="journal article" date="2018" name="Genome Biol. Evol.">
        <title>Multiple Roots of Fruiting Body Formation in Amoebozoa.</title>
        <authorList>
            <person name="Hillmann F."/>
            <person name="Forbes G."/>
            <person name="Novohradska S."/>
            <person name="Ferling I."/>
            <person name="Riege K."/>
            <person name="Groth M."/>
            <person name="Westermann M."/>
            <person name="Marz M."/>
            <person name="Spaller T."/>
            <person name="Winckler T."/>
            <person name="Schaap P."/>
            <person name="Glockner G."/>
        </authorList>
    </citation>
    <scope>NUCLEOTIDE SEQUENCE [LARGE SCALE GENOMIC DNA]</scope>
    <source>
        <strain evidence="3 4">Jena</strain>
    </source>
</reference>
<dbReference type="InParanoid" id="A0A2P6NT72"/>
<dbReference type="PANTHER" id="PTHR16171">
    <property type="entry name" value="DNA REPAIR PROTEIN COMPLEMENTING XP-G CELLS-RELATED"/>
    <property type="match status" value="1"/>
</dbReference>
<organism evidence="3 4">
    <name type="scientific">Planoprotostelium fungivorum</name>
    <dbReference type="NCBI Taxonomy" id="1890364"/>
    <lineage>
        <taxon>Eukaryota</taxon>
        <taxon>Amoebozoa</taxon>
        <taxon>Evosea</taxon>
        <taxon>Variosea</taxon>
        <taxon>Cavosteliida</taxon>
        <taxon>Cavosteliaceae</taxon>
        <taxon>Planoprotostelium</taxon>
    </lineage>
</organism>
<evidence type="ECO:0000313" key="3">
    <source>
        <dbReference type="EMBL" id="PRP87141.1"/>
    </source>
</evidence>
<comment type="caution">
    <text evidence="3">The sequence shown here is derived from an EMBL/GenBank/DDBJ whole genome shotgun (WGS) entry which is preliminary data.</text>
</comment>
<accession>A0A2P6NT72</accession>
<proteinExistence type="predicted"/>
<dbReference type="AlphaFoldDB" id="A0A2P6NT72"/>
<evidence type="ECO:0000256" key="2">
    <source>
        <dbReference type="ARBA" id="ARBA00023242"/>
    </source>
</evidence>
<gene>
    <name evidence="3" type="ORF">PROFUN_01403</name>
</gene>
<dbReference type="EMBL" id="MDYQ01000022">
    <property type="protein sequence ID" value="PRP87141.1"/>
    <property type="molecule type" value="Genomic_DNA"/>
</dbReference>
<evidence type="ECO:0000256" key="1">
    <source>
        <dbReference type="ARBA" id="ARBA00004123"/>
    </source>
</evidence>
<comment type="subcellular location">
    <subcellularLocation>
        <location evidence="1">Nucleus</location>
    </subcellularLocation>
</comment>
<name>A0A2P6NT72_9EUKA</name>
<dbReference type="PANTHER" id="PTHR16171:SF13">
    <property type="entry name" value="BASIC IMMUNOGLOBULIN-LIKE VARIABLE MOTIF-CONTAINING PROTEIN"/>
    <property type="match status" value="1"/>
</dbReference>
<dbReference type="STRING" id="1890364.A0A2P6NT72"/>
<dbReference type="GO" id="GO:0005634">
    <property type="term" value="C:nucleus"/>
    <property type="evidence" value="ECO:0007669"/>
    <property type="project" value="UniProtKB-SubCell"/>
</dbReference>